<dbReference type="PANTHER" id="PTHR21535:SF51">
    <property type="entry name" value="MANGANESE RESISTANCE PROTEIN MNR2"/>
    <property type="match status" value="1"/>
</dbReference>
<dbReference type="InterPro" id="IPR002523">
    <property type="entry name" value="MgTranspt_CorA/ZnTranspt_ZntB"/>
</dbReference>
<feature type="transmembrane region" description="Helical" evidence="7">
    <location>
        <begin position="525"/>
        <end position="546"/>
    </location>
</feature>
<evidence type="ECO:0000256" key="3">
    <source>
        <dbReference type="ARBA" id="ARBA00022692"/>
    </source>
</evidence>
<dbReference type="Gene3D" id="1.20.58.340">
    <property type="entry name" value="Magnesium transport protein CorA, transmembrane region"/>
    <property type="match status" value="2"/>
</dbReference>
<gene>
    <name evidence="8" type="ORF">INT45_006028</name>
</gene>
<comment type="similarity">
    <text evidence="2">Belongs to the CorA metal ion transporter (MIT) (TC 1.A.35) family.</text>
</comment>
<keyword evidence="3 7" id="KW-0812">Transmembrane</keyword>
<feature type="compositionally biased region" description="Low complexity" evidence="6">
    <location>
        <begin position="56"/>
        <end position="74"/>
    </location>
</feature>
<dbReference type="EMBL" id="JAEPRB010000388">
    <property type="protein sequence ID" value="KAG2216552.1"/>
    <property type="molecule type" value="Genomic_DNA"/>
</dbReference>
<evidence type="ECO:0008006" key="10">
    <source>
        <dbReference type="Google" id="ProtNLM"/>
    </source>
</evidence>
<dbReference type="InterPro" id="IPR045861">
    <property type="entry name" value="CorA_cytoplasmic_dom"/>
</dbReference>
<dbReference type="SUPFAM" id="SSF143865">
    <property type="entry name" value="CorA soluble domain-like"/>
    <property type="match status" value="1"/>
</dbReference>
<evidence type="ECO:0000256" key="5">
    <source>
        <dbReference type="ARBA" id="ARBA00023136"/>
    </source>
</evidence>
<name>A0A8H7RUP0_9FUNG</name>
<dbReference type="Gene3D" id="3.30.460.20">
    <property type="entry name" value="CorA soluble domain-like"/>
    <property type="match status" value="1"/>
</dbReference>
<evidence type="ECO:0000256" key="7">
    <source>
        <dbReference type="SAM" id="Phobius"/>
    </source>
</evidence>
<protein>
    <recommendedName>
        <fullName evidence="10">Cora-domain-containing protein</fullName>
    </recommendedName>
</protein>
<organism evidence="8 9">
    <name type="scientific">Circinella minor</name>
    <dbReference type="NCBI Taxonomy" id="1195481"/>
    <lineage>
        <taxon>Eukaryota</taxon>
        <taxon>Fungi</taxon>
        <taxon>Fungi incertae sedis</taxon>
        <taxon>Mucoromycota</taxon>
        <taxon>Mucoromycotina</taxon>
        <taxon>Mucoromycetes</taxon>
        <taxon>Mucorales</taxon>
        <taxon>Lichtheimiaceae</taxon>
        <taxon>Circinella</taxon>
    </lineage>
</organism>
<dbReference type="Pfam" id="PF01544">
    <property type="entry name" value="CorA"/>
    <property type="match status" value="2"/>
</dbReference>
<dbReference type="GO" id="GO:0015095">
    <property type="term" value="F:magnesium ion transmembrane transporter activity"/>
    <property type="evidence" value="ECO:0007669"/>
    <property type="project" value="InterPro"/>
</dbReference>
<comment type="subcellular location">
    <subcellularLocation>
        <location evidence="1">Membrane</location>
        <topology evidence="1">Multi-pass membrane protein</topology>
    </subcellularLocation>
</comment>
<feature type="region of interest" description="Disordered" evidence="6">
    <location>
        <begin position="26"/>
        <end position="86"/>
    </location>
</feature>
<dbReference type="Proteomes" id="UP000646827">
    <property type="component" value="Unassembled WGS sequence"/>
</dbReference>
<dbReference type="SUPFAM" id="SSF144083">
    <property type="entry name" value="Magnesium transport protein CorA, transmembrane region"/>
    <property type="match status" value="1"/>
</dbReference>
<dbReference type="GO" id="GO:0010961">
    <property type="term" value="P:intracellular magnesium ion homeostasis"/>
    <property type="evidence" value="ECO:0007669"/>
    <property type="project" value="TreeGrafter"/>
</dbReference>
<dbReference type="OrthoDB" id="29879at2759"/>
<evidence type="ECO:0000256" key="1">
    <source>
        <dbReference type="ARBA" id="ARBA00004141"/>
    </source>
</evidence>
<dbReference type="CDD" id="cd12829">
    <property type="entry name" value="Alr1p-like"/>
    <property type="match status" value="1"/>
</dbReference>
<evidence type="ECO:0000256" key="2">
    <source>
        <dbReference type="ARBA" id="ARBA00009765"/>
    </source>
</evidence>
<dbReference type="AlphaFoldDB" id="A0A8H7RUP0"/>
<dbReference type="GO" id="GO:0016020">
    <property type="term" value="C:membrane"/>
    <property type="evidence" value="ECO:0007669"/>
    <property type="project" value="UniProtKB-SubCell"/>
</dbReference>
<sequence length="552" mass="63009">MMACLNESVSEESLPRQLPEMQYIHPTDNTTKAINQNNNRSRTTTTTYPLSCPIDNNIKQSKQQSISCSPSSSKPNKRHSHQRQTLSIDLNTCKRKQSLYGDASQTQIIPFQQHTEQTVCYYHSETGRIESNSLLNLHHPHFSLQELLTMENYWIDIKAPTISEMKIISKIFRIHPLTTEDILSQETREKCDVFRNYLFVCYRAFVHESHVLKPVGFYNIIHKQSILTFHFSHIPQLQHVYNRVEQMEDYIVVAPDWLNYAILDVITDQFAPLIHQIEADVDAIDDPAMLLEVNDDETELVLRIGSCRKRVMQMLRLLGTKADVVRALIKRLDDTAVMNAAAVASVINNQNNQNNSKNGSISSTTTTIATHTDSTIASAATLTPDIIPSVNTTNRYHFHHPRYHKRMESASSLGYIRSPPCRRYTLDDEEQEGDKIFPDVALYLGDVQDHLITMLQNLSHYETVLARAHSNYLAQISIKLSQTSNSTNHVIGRLTVFATILMPMNLVTGLWGMNVKVPGKDYDDLLYFFWIVSSLAVFAIGAFTLARRFQCF</sequence>
<keyword evidence="5 7" id="KW-0472">Membrane</keyword>
<evidence type="ECO:0000256" key="4">
    <source>
        <dbReference type="ARBA" id="ARBA00022989"/>
    </source>
</evidence>
<accession>A0A8H7RUP0</accession>
<evidence type="ECO:0000313" key="9">
    <source>
        <dbReference type="Proteomes" id="UP000646827"/>
    </source>
</evidence>
<feature type="compositionally biased region" description="Polar residues" evidence="6">
    <location>
        <begin position="27"/>
        <end position="42"/>
    </location>
</feature>
<dbReference type="InterPro" id="IPR045863">
    <property type="entry name" value="CorA_TM1_TM2"/>
</dbReference>
<dbReference type="InterPro" id="IPR044089">
    <property type="entry name" value="Alr1-like"/>
</dbReference>
<keyword evidence="9" id="KW-1185">Reference proteome</keyword>
<reference evidence="8 9" key="1">
    <citation type="submission" date="2020-12" db="EMBL/GenBank/DDBJ databases">
        <title>Metabolic potential, ecology and presence of endohyphal bacteria is reflected in genomic diversity of Mucoromycotina.</title>
        <authorList>
            <person name="Muszewska A."/>
            <person name="Okrasinska A."/>
            <person name="Steczkiewicz K."/>
            <person name="Drgas O."/>
            <person name="Orlowska M."/>
            <person name="Perlinska-Lenart U."/>
            <person name="Aleksandrzak-Piekarczyk T."/>
            <person name="Szatraj K."/>
            <person name="Zielenkiewicz U."/>
            <person name="Pilsyk S."/>
            <person name="Malc E."/>
            <person name="Mieczkowski P."/>
            <person name="Kruszewska J.S."/>
            <person name="Biernat P."/>
            <person name="Pawlowska J."/>
        </authorList>
    </citation>
    <scope>NUCLEOTIDE SEQUENCE [LARGE SCALE GENOMIC DNA]</scope>
    <source>
        <strain evidence="8 9">CBS 142.35</strain>
    </source>
</reference>
<evidence type="ECO:0000256" key="6">
    <source>
        <dbReference type="SAM" id="MobiDB-lite"/>
    </source>
</evidence>
<evidence type="ECO:0000313" key="8">
    <source>
        <dbReference type="EMBL" id="KAG2216552.1"/>
    </source>
</evidence>
<feature type="transmembrane region" description="Helical" evidence="7">
    <location>
        <begin position="490"/>
        <end position="513"/>
    </location>
</feature>
<comment type="caution">
    <text evidence="8">The sequence shown here is derived from an EMBL/GenBank/DDBJ whole genome shotgun (WGS) entry which is preliminary data.</text>
</comment>
<keyword evidence="4 7" id="KW-1133">Transmembrane helix</keyword>
<proteinExistence type="inferred from homology"/>
<dbReference type="PANTHER" id="PTHR21535">
    <property type="entry name" value="MAGNESIUM AND COBALT TRANSPORT PROTEIN/MITOCHONDRIAL IMPORT INNER MEMBRANE TRANSLOCASE SUBUNIT TIM8"/>
    <property type="match status" value="1"/>
</dbReference>